<dbReference type="InterPro" id="IPR027417">
    <property type="entry name" value="P-loop_NTPase"/>
</dbReference>
<dbReference type="PROSITE" id="PS51192">
    <property type="entry name" value="HELICASE_ATP_BIND_1"/>
    <property type="match status" value="1"/>
</dbReference>
<keyword evidence="2" id="KW-0378">Hydrolase</keyword>
<dbReference type="PANTHER" id="PTHR47835:SF3">
    <property type="entry name" value="HELICASE FOR MEIOSIS 1"/>
    <property type="match status" value="1"/>
</dbReference>
<evidence type="ECO:0000313" key="2">
    <source>
        <dbReference type="EMBL" id="GBP61327.1"/>
    </source>
</evidence>
<sequence>MVVCSPTVAPVKAICTERIKEWHAKFSALGLLCIEVTGDRDVDFSQLKPFSIIITTPEKWDILTRRWRDNKSLVEAIKLFLIDEVHILNDQMRGPVLEAVTSAQFAHRFEQAKLKVEKVTQELNTPNPQIRFIAVSATVSNPEDVAAWLGTPEKPAVYHKFGDECRPVKIKRVVEGYPCSEGASIFKFDILLNYKLWPIIQKYYNGKPTLVFTLLLTVV</sequence>
<dbReference type="AlphaFoldDB" id="A0A4C1XGJ7"/>
<keyword evidence="2" id="KW-0067">ATP-binding</keyword>
<gene>
    <name evidence="2" type="primary">HFM1</name>
    <name evidence="2" type="ORF">EVAR_53242_1</name>
</gene>
<dbReference type="InterPro" id="IPR011545">
    <property type="entry name" value="DEAD/DEAH_box_helicase_dom"/>
</dbReference>
<dbReference type="OrthoDB" id="5575at2759"/>
<comment type="caution">
    <text evidence="2">The sequence shown here is derived from an EMBL/GenBank/DDBJ whole genome shotgun (WGS) entry which is preliminary data.</text>
</comment>
<proteinExistence type="predicted"/>
<evidence type="ECO:0000259" key="1">
    <source>
        <dbReference type="PROSITE" id="PS51192"/>
    </source>
</evidence>
<dbReference type="GO" id="GO:0005524">
    <property type="term" value="F:ATP binding"/>
    <property type="evidence" value="ECO:0007669"/>
    <property type="project" value="InterPro"/>
</dbReference>
<dbReference type="GO" id="GO:0003676">
    <property type="term" value="F:nucleic acid binding"/>
    <property type="evidence" value="ECO:0007669"/>
    <property type="project" value="InterPro"/>
</dbReference>
<dbReference type="InterPro" id="IPR052247">
    <property type="entry name" value="Meiotic_Crossover_Helicase"/>
</dbReference>
<dbReference type="GO" id="GO:0016787">
    <property type="term" value="F:hydrolase activity"/>
    <property type="evidence" value="ECO:0007669"/>
    <property type="project" value="UniProtKB-KW"/>
</dbReference>
<dbReference type="Proteomes" id="UP000299102">
    <property type="component" value="Unassembled WGS sequence"/>
</dbReference>
<name>A0A4C1XGJ7_EUMVA</name>
<keyword evidence="2" id="KW-0547">Nucleotide-binding</keyword>
<reference evidence="2 3" key="1">
    <citation type="journal article" date="2019" name="Commun. Biol.">
        <title>The bagworm genome reveals a unique fibroin gene that provides high tensile strength.</title>
        <authorList>
            <person name="Kono N."/>
            <person name="Nakamura H."/>
            <person name="Ohtoshi R."/>
            <person name="Tomita M."/>
            <person name="Numata K."/>
            <person name="Arakawa K."/>
        </authorList>
    </citation>
    <scope>NUCLEOTIDE SEQUENCE [LARGE SCALE GENOMIC DNA]</scope>
</reference>
<dbReference type="EMBL" id="BGZK01000811">
    <property type="protein sequence ID" value="GBP61327.1"/>
    <property type="molecule type" value="Genomic_DNA"/>
</dbReference>
<evidence type="ECO:0000313" key="3">
    <source>
        <dbReference type="Proteomes" id="UP000299102"/>
    </source>
</evidence>
<dbReference type="SUPFAM" id="SSF52540">
    <property type="entry name" value="P-loop containing nucleoside triphosphate hydrolases"/>
    <property type="match status" value="1"/>
</dbReference>
<dbReference type="PANTHER" id="PTHR47835">
    <property type="entry name" value="HFM1, ATP DEPENDENT DNA HELICASE HOMOLOG"/>
    <property type="match status" value="1"/>
</dbReference>
<dbReference type="Gene3D" id="3.40.50.300">
    <property type="entry name" value="P-loop containing nucleotide triphosphate hydrolases"/>
    <property type="match status" value="1"/>
</dbReference>
<dbReference type="InterPro" id="IPR014001">
    <property type="entry name" value="Helicase_ATP-bd"/>
</dbReference>
<dbReference type="STRING" id="151549.A0A4C1XGJ7"/>
<accession>A0A4C1XGJ7</accession>
<keyword evidence="3" id="KW-1185">Reference proteome</keyword>
<keyword evidence="2" id="KW-0347">Helicase</keyword>
<dbReference type="Pfam" id="PF00270">
    <property type="entry name" value="DEAD"/>
    <property type="match status" value="1"/>
</dbReference>
<organism evidence="2 3">
    <name type="scientific">Eumeta variegata</name>
    <name type="common">Bagworm moth</name>
    <name type="synonym">Eumeta japonica</name>
    <dbReference type="NCBI Taxonomy" id="151549"/>
    <lineage>
        <taxon>Eukaryota</taxon>
        <taxon>Metazoa</taxon>
        <taxon>Ecdysozoa</taxon>
        <taxon>Arthropoda</taxon>
        <taxon>Hexapoda</taxon>
        <taxon>Insecta</taxon>
        <taxon>Pterygota</taxon>
        <taxon>Neoptera</taxon>
        <taxon>Endopterygota</taxon>
        <taxon>Lepidoptera</taxon>
        <taxon>Glossata</taxon>
        <taxon>Ditrysia</taxon>
        <taxon>Tineoidea</taxon>
        <taxon>Psychidae</taxon>
        <taxon>Oiketicinae</taxon>
        <taxon>Eumeta</taxon>
    </lineage>
</organism>
<feature type="domain" description="Helicase ATP-binding" evidence="1">
    <location>
        <begin position="8"/>
        <end position="157"/>
    </location>
</feature>
<protein>
    <submittedName>
        <fullName evidence="2">Probable ATP-dependent DNA helicase HFM1</fullName>
    </submittedName>
</protein>
<dbReference type="GO" id="GO:0043138">
    <property type="term" value="F:3'-5' DNA helicase activity"/>
    <property type="evidence" value="ECO:0007669"/>
    <property type="project" value="UniProtKB-EC"/>
</dbReference>